<proteinExistence type="inferred from homology"/>
<comment type="similarity">
    <text evidence="1">Belongs to the sulfur carrier protein TusA family.</text>
</comment>
<name>A0A2A2I0J3_9GAMM</name>
<comment type="caution">
    <text evidence="3">The sequence shown here is derived from an EMBL/GenBank/DDBJ whole genome shotgun (WGS) entry which is preliminary data.</text>
</comment>
<dbReference type="RefSeq" id="WP_095612121.1">
    <property type="nucleotide sequence ID" value="NZ_NMPM01000103.1"/>
</dbReference>
<dbReference type="InterPro" id="IPR036868">
    <property type="entry name" value="TusA-like_sf"/>
</dbReference>
<gene>
    <name evidence="3" type="ORF">CF392_14305</name>
</gene>
<evidence type="ECO:0000256" key="1">
    <source>
        <dbReference type="ARBA" id="ARBA00008984"/>
    </source>
</evidence>
<organism evidence="3 4">
    <name type="scientific">Tamilnaduibacter salinus</name>
    <dbReference type="NCBI Taxonomy" id="1484056"/>
    <lineage>
        <taxon>Bacteria</taxon>
        <taxon>Pseudomonadati</taxon>
        <taxon>Pseudomonadota</taxon>
        <taxon>Gammaproteobacteria</taxon>
        <taxon>Pseudomonadales</taxon>
        <taxon>Marinobacteraceae</taxon>
        <taxon>Tamilnaduibacter</taxon>
    </lineage>
</organism>
<dbReference type="Pfam" id="PF01206">
    <property type="entry name" value="TusA"/>
    <property type="match status" value="1"/>
</dbReference>
<protein>
    <submittedName>
        <fullName evidence="3">Response regulator SirA</fullName>
    </submittedName>
</protein>
<evidence type="ECO:0000259" key="2">
    <source>
        <dbReference type="PROSITE" id="PS01148"/>
    </source>
</evidence>
<dbReference type="EMBL" id="NMPM01000103">
    <property type="protein sequence ID" value="PAV24804.1"/>
    <property type="molecule type" value="Genomic_DNA"/>
</dbReference>
<reference evidence="3 4" key="1">
    <citation type="submission" date="2017-07" db="EMBL/GenBank/DDBJ databases">
        <title>Tamlnaduibacter salinus (Mi-7) genome sequencing.</title>
        <authorList>
            <person name="Verma A."/>
            <person name="Krishnamurthi S."/>
        </authorList>
    </citation>
    <scope>NUCLEOTIDE SEQUENCE [LARGE SCALE GENOMIC DNA]</scope>
    <source>
        <strain evidence="3 4">Mi-7</strain>
    </source>
</reference>
<accession>A0A2A2I0J3</accession>
<dbReference type="SUPFAM" id="SSF64307">
    <property type="entry name" value="SirA-like"/>
    <property type="match status" value="1"/>
</dbReference>
<evidence type="ECO:0000313" key="4">
    <source>
        <dbReference type="Proteomes" id="UP000218332"/>
    </source>
</evidence>
<dbReference type="Proteomes" id="UP000218332">
    <property type="component" value="Unassembled WGS sequence"/>
</dbReference>
<dbReference type="AlphaFoldDB" id="A0A2A2I0J3"/>
<dbReference type="InterPro" id="IPR001455">
    <property type="entry name" value="TusA-like"/>
</dbReference>
<dbReference type="Gene3D" id="3.30.110.40">
    <property type="entry name" value="TusA-like domain"/>
    <property type="match status" value="1"/>
</dbReference>
<dbReference type="PANTHER" id="PTHR33279">
    <property type="entry name" value="SULFUR CARRIER PROTEIN YEDF-RELATED"/>
    <property type="match status" value="1"/>
</dbReference>
<dbReference type="PANTHER" id="PTHR33279:SF6">
    <property type="entry name" value="SULFUR CARRIER PROTEIN YEDF-RELATED"/>
    <property type="match status" value="1"/>
</dbReference>
<dbReference type="CDD" id="cd00291">
    <property type="entry name" value="SirA_YedF_YeeD"/>
    <property type="match status" value="1"/>
</dbReference>
<keyword evidence="4" id="KW-1185">Reference proteome</keyword>
<sequence>MTDQTLDASGLTCPMPLLKTKLQLQSMSAGERLVVIATDPGSARDIPEWLAQSPHRLDDSEVSESHYRFVISCRAAELDSDGGE</sequence>
<dbReference type="PROSITE" id="PS01148">
    <property type="entry name" value="UPF0033"/>
    <property type="match status" value="1"/>
</dbReference>
<evidence type="ECO:0000313" key="3">
    <source>
        <dbReference type="EMBL" id="PAV24804.1"/>
    </source>
</evidence>
<feature type="domain" description="UPF0033" evidence="2">
    <location>
        <begin position="6"/>
        <end position="30"/>
    </location>
</feature>